<comment type="caution">
    <text evidence="1">The sequence shown here is derived from an EMBL/GenBank/DDBJ whole genome shotgun (WGS) entry which is preliminary data.</text>
</comment>
<evidence type="ECO:0000313" key="1">
    <source>
        <dbReference type="EMBL" id="GAI49988.1"/>
    </source>
</evidence>
<reference evidence="1" key="1">
    <citation type="journal article" date="2014" name="Front. Microbiol.">
        <title>High frequency of phylogenetically diverse reductive dehalogenase-homologous genes in deep subseafloor sedimentary metagenomes.</title>
        <authorList>
            <person name="Kawai M."/>
            <person name="Futagami T."/>
            <person name="Toyoda A."/>
            <person name="Takaki Y."/>
            <person name="Nishi S."/>
            <person name="Hori S."/>
            <person name="Arai W."/>
            <person name="Tsubouchi T."/>
            <person name="Morono Y."/>
            <person name="Uchiyama I."/>
            <person name="Ito T."/>
            <person name="Fujiyama A."/>
            <person name="Inagaki F."/>
            <person name="Takami H."/>
        </authorList>
    </citation>
    <scope>NUCLEOTIDE SEQUENCE</scope>
    <source>
        <strain evidence="1">Expedition CK06-06</strain>
    </source>
</reference>
<organism evidence="1">
    <name type="scientific">marine sediment metagenome</name>
    <dbReference type="NCBI Taxonomy" id="412755"/>
    <lineage>
        <taxon>unclassified sequences</taxon>
        <taxon>metagenomes</taxon>
        <taxon>ecological metagenomes</taxon>
    </lineage>
</organism>
<name>X1P2B4_9ZZZZ</name>
<dbReference type="AlphaFoldDB" id="X1P2B4"/>
<protein>
    <submittedName>
        <fullName evidence="1">Uncharacterized protein</fullName>
    </submittedName>
</protein>
<accession>X1P2B4</accession>
<gene>
    <name evidence="1" type="ORF">S06H3_56094</name>
</gene>
<sequence>MELIVTIRKEVPDQQTGDQLFETIKQKLQDKP</sequence>
<proteinExistence type="predicted"/>
<feature type="non-terminal residue" evidence="1">
    <location>
        <position position="32"/>
    </location>
</feature>
<dbReference type="EMBL" id="BARV01036053">
    <property type="protein sequence ID" value="GAI49988.1"/>
    <property type="molecule type" value="Genomic_DNA"/>
</dbReference>